<proteinExistence type="predicted"/>
<evidence type="ECO:0000313" key="3">
    <source>
        <dbReference type="Proteomes" id="UP000282971"/>
    </source>
</evidence>
<dbReference type="RefSeq" id="WP_127745861.1">
    <property type="nucleotide sequence ID" value="NZ_SACN01000004.1"/>
</dbReference>
<dbReference type="EMBL" id="SACN01000004">
    <property type="protein sequence ID" value="RVT89697.1"/>
    <property type="molecule type" value="Genomic_DNA"/>
</dbReference>
<gene>
    <name evidence="2" type="ORF">EOD43_20150</name>
</gene>
<protein>
    <submittedName>
        <fullName evidence="2">Uncharacterized protein</fullName>
    </submittedName>
</protein>
<feature type="transmembrane region" description="Helical" evidence="1">
    <location>
        <begin position="42"/>
        <end position="63"/>
    </location>
</feature>
<dbReference type="AlphaFoldDB" id="A0A437LWJ3"/>
<comment type="caution">
    <text evidence="2">The sequence shown here is derived from an EMBL/GenBank/DDBJ whole genome shotgun (WGS) entry which is preliminary data.</text>
</comment>
<sequence>MMGDESSWSSDFDLSFDPKTWDVGPAAGPAPAIIERGHVSRFAMSLGGSGLILALGAAAALLAR</sequence>
<name>A0A437LWJ3_9SPHN</name>
<reference evidence="2 3" key="1">
    <citation type="submission" date="2019-01" db="EMBL/GenBank/DDBJ databases">
        <authorList>
            <person name="Chen W.-M."/>
        </authorList>
    </citation>
    <scope>NUCLEOTIDE SEQUENCE [LARGE SCALE GENOMIC DNA]</scope>
    <source>
        <strain evidence="2 3">CCP-7</strain>
    </source>
</reference>
<accession>A0A437LWJ3</accession>
<keyword evidence="3" id="KW-1185">Reference proteome</keyword>
<evidence type="ECO:0000313" key="2">
    <source>
        <dbReference type="EMBL" id="RVT89697.1"/>
    </source>
</evidence>
<keyword evidence="1" id="KW-0472">Membrane</keyword>
<keyword evidence="1" id="KW-1133">Transmembrane helix</keyword>
<evidence type="ECO:0000256" key="1">
    <source>
        <dbReference type="SAM" id="Phobius"/>
    </source>
</evidence>
<dbReference type="Proteomes" id="UP000282971">
    <property type="component" value="Unassembled WGS sequence"/>
</dbReference>
<keyword evidence="1" id="KW-0812">Transmembrane</keyword>
<organism evidence="2 3">
    <name type="scientific">Sphingomonas crocodyli</name>
    <dbReference type="NCBI Taxonomy" id="1979270"/>
    <lineage>
        <taxon>Bacteria</taxon>
        <taxon>Pseudomonadati</taxon>
        <taxon>Pseudomonadota</taxon>
        <taxon>Alphaproteobacteria</taxon>
        <taxon>Sphingomonadales</taxon>
        <taxon>Sphingomonadaceae</taxon>
        <taxon>Sphingomonas</taxon>
    </lineage>
</organism>